<name>A0ABV4FGP6_BRAEL</name>
<protein>
    <submittedName>
        <fullName evidence="1">Uncharacterized protein</fullName>
    </submittedName>
</protein>
<dbReference type="EMBL" id="JBGBZA010000002">
    <property type="protein sequence ID" value="MEY9322642.1"/>
    <property type="molecule type" value="Genomic_DNA"/>
</dbReference>
<evidence type="ECO:0000313" key="2">
    <source>
        <dbReference type="Proteomes" id="UP001565471"/>
    </source>
</evidence>
<keyword evidence="2" id="KW-1185">Reference proteome</keyword>
<gene>
    <name evidence="1" type="ORF">ABIF29_009441</name>
</gene>
<comment type="caution">
    <text evidence="1">The sequence shown here is derived from an EMBL/GenBank/DDBJ whole genome shotgun (WGS) entry which is preliminary data.</text>
</comment>
<sequence>MAMEIQNIPFSPELVDLTPEPRDFRCCSGFIWP</sequence>
<organism evidence="1 2">
    <name type="scientific">Bradyrhizobium elkanii</name>
    <dbReference type="NCBI Taxonomy" id="29448"/>
    <lineage>
        <taxon>Bacteria</taxon>
        <taxon>Pseudomonadati</taxon>
        <taxon>Pseudomonadota</taxon>
        <taxon>Alphaproteobacteria</taxon>
        <taxon>Hyphomicrobiales</taxon>
        <taxon>Nitrobacteraceae</taxon>
        <taxon>Bradyrhizobium</taxon>
    </lineage>
</organism>
<dbReference type="Proteomes" id="UP001565471">
    <property type="component" value="Unassembled WGS sequence"/>
</dbReference>
<accession>A0ABV4FGP6</accession>
<evidence type="ECO:0000313" key="1">
    <source>
        <dbReference type="EMBL" id="MEY9322642.1"/>
    </source>
</evidence>
<reference evidence="1 2" key="1">
    <citation type="submission" date="2024-07" db="EMBL/GenBank/DDBJ databases">
        <title>Genomic Encyclopedia of Type Strains, Phase V (KMG-V): Genome sequencing to study the core and pangenomes of soil and plant-associated prokaryotes.</title>
        <authorList>
            <person name="Whitman W."/>
        </authorList>
    </citation>
    <scope>NUCLEOTIDE SEQUENCE [LARGE SCALE GENOMIC DNA]</scope>
    <source>
        <strain evidence="1 2">USDA 415</strain>
    </source>
</reference>
<proteinExistence type="predicted"/>